<dbReference type="EMBL" id="WIGO01000111">
    <property type="protein sequence ID" value="KAF6829185.1"/>
    <property type="molecule type" value="Genomic_DNA"/>
</dbReference>
<evidence type="ECO:0000256" key="1">
    <source>
        <dbReference type="SAM" id="MobiDB-lite"/>
    </source>
</evidence>
<gene>
    <name evidence="2" type="ORF">CPLU01_08075</name>
</gene>
<organism evidence="2 3">
    <name type="scientific">Colletotrichum plurivorum</name>
    <dbReference type="NCBI Taxonomy" id="2175906"/>
    <lineage>
        <taxon>Eukaryota</taxon>
        <taxon>Fungi</taxon>
        <taxon>Dikarya</taxon>
        <taxon>Ascomycota</taxon>
        <taxon>Pezizomycotina</taxon>
        <taxon>Sordariomycetes</taxon>
        <taxon>Hypocreomycetidae</taxon>
        <taxon>Glomerellales</taxon>
        <taxon>Glomerellaceae</taxon>
        <taxon>Colletotrichum</taxon>
        <taxon>Colletotrichum orchidearum species complex</taxon>
    </lineage>
</organism>
<feature type="compositionally biased region" description="Basic residues" evidence="1">
    <location>
        <begin position="271"/>
        <end position="280"/>
    </location>
</feature>
<dbReference type="AlphaFoldDB" id="A0A8H6KDN8"/>
<accession>A0A8H6KDN8</accession>
<feature type="region of interest" description="Disordered" evidence="1">
    <location>
        <begin position="1"/>
        <end position="23"/>
    </location>
</feature>
<reference evidence="2" key="1">
    <citation type="journal article" date="2020" name="Phytopathology">
        <title>Genome Sequence Resources of Colletotrichum truncatum, C. plurivorum, C. musicola, and C. sojae: Four Species Pathogenic to Soybean (Glycine max).</title>
        <authorList>
            <person name="Rogerio F."/>
            <person name="Boufleur T.R."/>
            <person name="Ciampi-Guillardi M."/>
            <person name="Sukno S.A."/>
            <person name="Thon M.R."/>
            <person name="Massola Junior N.S."/>
            <person name="Baroncelli R."/>
        </authorList>
    </citation>
    <scope>NUCLEOTIDE SEQUENCE</scope>
    <source>
        <strain evidence="2">LFN00145</strain>
    </source>
</reference>
<keyword evidence="3" id="KW-1185">Reference proteome</keyword>
<comment type="caution">
    <text evidence="2">The sequence shown here is derived from an EMBL/GenBank/DDBJ whole genome shotgun (WGS) entry which is preliminary data.</text>
</comment>
<name>A0A8H6KDN8_9PEZI</name>
<feature type="region of interest" description="Disordered" evidence="1">
    <location>
        <begin position="269"/>
        <end position="297"/>
    </location>
</feature>
<sequence length="326" mass="34648">MARSPRTRNNLLPIGRSGGPGPRFRRLEALSAAGSAVNEPALKGSHGAGWSITAAENAPVTATWGRRVFGHCQSSRHCGPVGGIDDNTVGSDHGVREAAVSTETRSGDGGYSLSQHTRLATCSRTTYAVDKGRENETVRRQERIGNVDLLAGIDFGSLSQGRPTLVDMAPAAVIGEDQLTALPVIASEVGYLSLNTARRRHTAQDRDGRELTQLNAVNRTDSLGPCVSWGGAPSTNLAPIGRIGPSLALFTEALDSCCCQLPRPIAEIGRKREKAPRHHDRASAALPRETTRSPPALLYSIPSLPIKSHSRASTSVERLTCDGRLT</sequence>
<dbReference type="Proteomes" id="UP000654918">
    <property type="component" value="Unassembled WGS sequence"/>
</dbReference>
<evidence type="ECO:0000313" key="2">
    <source>
        <dbReference type="EMBL" id="KAF6829185.1"/>
    </source>
</evidence>
<proteinExistence type="predicted"/>
<evidence type="ECO:0000313" key="3">
    <source>
        <dbReference type="Proteomes" id="UP000654918"/>
    </source>
</evidence>
<protein>
    <submittedName>
        <fullName evidence="2">Uncharacterized protein</fullName>
    </submittedName>
</protein>